<evidence type="ECO:0000313" key="1">
    <source>
        <dbReference type="EMBL" id="SMG32051.1"/>
    </source>
</evidence>
<sequence>MSNEKVIVIPLVSFYKSVLPHNFALQRNLITLNCTIFSGNCKKISTQKYVNFGKRI</sequence>
<dbReference type="EMBL" id="FXAO01000004">
    <property type="protein sequence ID" value="SMG32051.1"/>
    <property type="molecule type" value="Genomic_DNA"/>
</dbReference>
<name>A0A1X7JVF8_9FLAO</name>
<keyword evidence="2" id="KW-1185">Reference proteome</keyword>
<dbReference type="AlphaFoldDB" id="A0A1X7JVF8"/>
<dbReference type="Proteomes" id="UP000193420">
    <property type="component" value="Unassembled WGS sequence"/>
</dbReference>
<reference evidence="2" key="1">
    <citation type="submission" date="2017-04" db="EMBL/GenBank/DDBJ databases">
        <authorList>
            <person name="Varghese N."/>
            <person name="Submissions S."/>
        </authorList>
    </citation>
    <scope>NUCLEOTIDE SEQUENCE [LARGE SCALE GENOMIC DNA]</scope>
    <source>
        <strain evidence="2">DSM 19835</strain>
    </source>
</reference>
<dbReference type="STRING" id="188872.SAMN03080602_02278"/>
<accession>A0A1X7JVF8</accession>
<organism evidence="1 2">
    <name type="scientific">Arenibacter troitsensis</name>
    <dbReference type="NCBI Taxonomy" id="188872"/>
    <lineage>
        <taxon>Bacteria</taxon>
        <taxon>Pseudomonadati</taxon>
        <taxon>Bacteroidota</taxon>
        <taxon>Flavobacteriia</taxon>
        <taxon>Flavobacteriales</taxon>
        <taxon>Flavobacteriaceae</taxon>
        <taxon>Arenibacter</taxon>
    </lineage>
</organism>
<evidence type="ECO:0000313" key="2">
    <source>
        <dbReference type="Proteomes" id="UP000193420"/>
    </source>
</evidence>
<proteinExistence type="predicted"/>
<protein>
    <submittedName>
        <fullName evidence="1">Uncharacterized protein</fullName>
    </submittedName>
</protein>
<gene>
    <name evidence="1" type="ORF">SAMN03080602_02278</name>
</gene>